<protein>
    <recommendedName>
        <fullName evidence="8">PilY1 beta-propeller domain-containing protein</fullName>
    </recommendedName>
</protein>
<feature type="signal peptide" evidence="7">
    <location>
        <begin position="1"/>
        <end position="25"/>
    </location>
</feature>
<keyword evidence="6" id="KW-0281">Fimbrium</keyword>
<comment type="subcellular location">
    <subcellularLocation>
        <location evidence="1">Fimbrium</location>
    </subcellularLocation>
</comment>
<dbReference type="SMART" id="SM00564">
    <property type="entry name" value="PQQ"/>
    <property type="match status" value="2"/>
</dbReference>
<dbReference type="InterPro" id="IPR008707">
    <property type="entry name" value="B-propeller_PilY1"/>
</dbReference>
<sequence>MKEWYQRACHVLAGLFICLPAASYAEVPFGDVPIFVSGSVKPNLVYAVDDSGSMDFEIVSELYDGVPVCNALGLDCKTKKYRYLFNVGEKSDSNIGGWLGNTGQAEGQVPFVPAYYYLRSSDYNAAYYNPDSTYNPWPDSTTLTFSNASAQAAKYEPTSASSKTLDLTTNTTDSDNNSFYPATYFEKTDTGTYTRNGAAYSCSDNVTGVYEAWLTSLANSSSTFSFGDGVDGFGPDDSCLKKTELSAGTPEMQNFANWFSYYRRLHHTTRAAIAESLDGLYGIRVGTFWIHNLRDIPMEDLDTEKKDFLEDTYKRFGSTYSGGGTPLRATLNHAGNQFDTNANLITAECQKNFTLLFTDGFNDSAVSGIGNADGESGSPYADTASNTLADVAMKYYSTRLRATKYDAGKVRLPEGCYKQPGDPGYDPLVEKRVESTDASYDASVDCNSNLHMNTYTVGFGAAGEEFVGNGYSSVQDVYDTPPDWSKLEQVTDWDEDQVDDLLHAAVNGRGEFYNASNVDELRKSITAAIQDIIRSTGSATNVTFNTATLEQGSEVYTASFSAADWSGSIAARSLDSTNGAIGAKLWDAAETLKTQATSERFIVTNNNGGVLFQWGNLSSAQIDDLNGTSDDNLGQDRLAYIRGDQTKETTLFRKRSTPLGDVINSSPVFVGKPASGWPDRDPFGVNTAQGRYSYFKQNKTNRTQVVYAGANDGMLHGFNADTGAEVMAYIPSFAFSSEEKQGLHYLTDPAYKHRHYVDLSPTVADVYIGSATGSGAGWKTILLGGMRSGGRGIFALDVTNPARFDRTSTAAANLVMWEFSHPDLGYITEPPLITMVKWANNDYRWSAVFSNGYNSDNGKSGLFVLDIQGGQNGWIEGTDYVFIELDADGEGLSPARIVDYKDESDNMVTDGVADRVYAGDLDGNLWAIDLTDGKSSWASAYSSGKGASAVAAPLFVATDSDGNRQPITVAPIMSRNAFNTQGDEPNLLVFLGTGRYISPTDPASKAVQSFYGIWDTGTTVARSQLATRSITQTDFSWTDAEGNDRARAVRNVGGDSIDWTDTSETAKKGWLVDFDITTEAGERVATNLMVRDGHVVFNTIVPTSNACDFGGQSWIMVLKFDGITPDTEVLDANKDGKVDSDDPVIAGMKLGTLVLGKNMLGDNLYLQGSKGDLSQVKTNLGNGKKLGRSGWREVFEE</sequence>
<proteinExistence type="inferred from homology"/>
<reference evidence="9 10" key="1">
    <citation type="submission" date="2021-03" db="EMBL/GenBank/DDBJ databases">
        <title>Genome sequencing of Marinobacter sp. LPB0319.</title>
        <authorList>
            <person name="Kim J."/>
        </authorList>
    </citation>
    <scope>NUCLEOTIDE SEQUENCE [LARGE SCALE GENOMIC DNA]</scope>
    <source>
        <strain evidence="9 10">LPB0319</strain>
    </source>
</reference>
<dbReference type="InterPro" id="IPR011047">
    <property type="entry name" value="Quinoprotein_ADH-like_sf"/>
</dbReference>
<evidence type="ECO:0000256" key="4">
    <source>
        <dbReference type="ARBA" id="ARBA00022723"/>
    </source>
</evidence>
<evidence type="ECO:0000313" key="10">
    <source>
        <dbReference type="Proteomes" id="UP000663555"/>
    </source>
</evidence>
<name>A0ABX7MVC5_9GAMM</name>
<accession>A0ABX7MVC5</accession>
<evidence type="ECO:0000256" key="7">
    <source>
        <dbReference type="SAM" id="SignalP"/>
    </source>
</evidence>
<keyword evidence="4" id="KW-0479">Metal-binding</keyword>
<dbReference type="Gene3D" id="2.130.10.10">
    <property type="entry name" value="YVTN repeat-like/Quinoprotein amine dehydrogenase"/>
    <property type="match status" value="1"/>
</dbReference>
<evidence type="ECO:0000256" key="1">
    <source>
        <dbReference type="ARBA" id="ARBA00004561"/>
    </source>
</evidence>
<evidence type="ECO:0000256" key="2">
    <source>
        <dbReference type="ARBA" id="ARBA00008387"/>
    </source>
</evidence>
<dbReference type="SUPFAM" id="SSF50998">
    <property type="entry name" value="Quinoprotein alcohol dehydrogenase-like"/>
    <property type="match status" value="1"/>
</dbReference>
<dbReference type="InterPro" id="IPR015943">
    <property type="entry name" value="WD40/YVTN_repeat-like_dom_sf"/>
</dbReference>
<dbReference type="Proteomes" id="UP000663555">
    <property type="component" value="Chromosome"/>
</dbReference>
<evidence type="ECO:0000256" key="3">
    <source>
        <dbReference type="ARBA" id="ARBA00022558"/>
    </source>
</evidence>
<dbReference type="Pfam" id="PF05567">
    <property type="entry name" value="T4P_PilY1"/>
    <property type="match status" value="1"/>
</dbReference>
<dbReference type="InterPro" id="IPR036465">
    <property type="entry name" value="vWFA_dom_sf"/>
</dbReference>
<dbReference type="RefSeq" id="WP_206645355.1">
    <property type="nucleotide sequence ID" value="NZ_CP071247.1"/>
</dbReference>
<dbReference type="InterPro" id="IPR018391">
    <property type="entry name" value="PQQ_b-propeller_rpt"/>
</dbReference>
<keyword evidence="5" id="KW-0106">Calcium</keyword>
<evidence type="ECO:0000256" key="5">
    <source>
        <dbReference type="ARBA" id="ARBA00022837"/>
    </source>
</evidence>
<dbReference type="Gene3D" id="3.40.50.410">
    <property type="entry name" value="von Willebrand factor, type A domain"/>
    <property type="match status" value="1"/>
</dbReference>
<keyword evidence="10" id="KW-1185">Reference proteome</keyword>
<dbReference type="EMBL" id="CP071247">
    <property type="protein sequence ID" value="QSP96128.1"/>
    <property type="molecule type" value="Genomic_DNA"/>
</dbReference>
<feature type="domain" description="PilY1 beta-propeller" evidence="8">
    <location>
        <begin position="659"/>
        <end position="1021"/>
    </location>
</feature>
<gene>
    <name evidence="9" type="ORF">LPB19_06995</name>
</gene>
<comment type="similarity">
    <text evidence="2">Belongs to the PilY1 family.</text>
</comment>
<evidence type="ECO:0000256" key="6">
    <source>
        <dbReference type="ARBA" id="ARBA00023263"/>
    </source>
</evidence>
<evidence type="ECO:0000313" key="9">
    <source>
        <dbReference type="EMBL" id="QSP96128.1"/>
    </source>
</evidence>
<organism evidence="9 10">
    <name type="scientific">Marinobacter salinisoli</name>
    <dbReference type="NCBI Taxonomy" id="2769486"/>
    <lineage>
        <taxon>Bacteria</taxon>
        <taxon>Pseudomonadati</taxon>
        <taxon>Pseudomonadota</taxon>
        <taxon>Gammaproteobacteria</taxon>
        <taxon>Pseudomonadales</taxon>
        <taxon>Marinobacteraceae</taxon>
        <taxon>Marinobacter</taxon>
    </lineage>
</organism>
<keyword evidence="7" id="KW-0732">Signal</keyword>
<evidence type="ECO:0000259" key="8">
    <source>
        <dbReference type="Pfam" id="PF05567"/>
    </source>
</evidence>
<feature type="chain" id="PRO_5045187087" description="PilY1 beta-propeller domain-containing protein" evidence="7">
    <location>
        <begin position="26"/>
        <end position="1197"/>
    </location>
</feature>
<keyword evidence="3" id="KW-1029">Fimbrium biogenesis</keyword>